<name>A0AAW9S5E9_9BACT</name>
<reference evidence="1 2" key="1">
    <citation type="submission" date="2024-04" db="EMBL/GenBank/DDBJ databases">
        <title>Novel genus in family Flammeovirgaceae.</title>
        <authorList>
            <person name="Nguyen T.H."/>
            <person name="Vuong T.Q."/>
            <person name="Le H."/>
            <person name="Kim S.-G."/>
        </authorList>
    </citation>
    <scope>NUCLEOTIDE SEQUENCE [LARGE SCALE GENOMIC DNA]</scope>
    <source>
        <strain evidence="1 2">JCM 23209</strain>
    </source>
</reference>
<protein>
    <submittedName>
        <fullName evidence="1">Uncharacterized protein</fullName>
    </submittedName>
</protein>
<gene>
    <name evidence="1" type="ORF">AAG747_20975</name>
</gene>
<organism evidence="1 2">
    <name type="scientific">Rapidithrix thailandica</name>
    <dbReference type="NCBI Taxonomy" id="413964"/>
    <lineage>
        <taxon>Bacteria</taxon>
        <taxon>Pseudomonadati</taxon>
        <taxon>Bacteroidota</taxon>
        <taxon>Cytophagia</taxon>
        <taxon>Cytophagales</taxon>
        <taxon>Flammeovirgaceae</taxon>
        <taxon>Rapidithrix</taxon>
    </lineage>
</organism>
<evidence type="ECO:0000313" key="2">
    <source>
        <dbReference type="Proteomes" id="UP001403385"/>
    </source>
</evidence>
<evidence type="ECO:0000313" key="1">
    <source>
        <dbReference type="EMBL" id="MEN7550405.1"/>
    </source>
</evidence>
<dbReference type="RefSeq" id="WP_346823186.1">
    <property type="nucleotide sequence ID" value="NZ_JBDKWZ010000013.1"/>
</dbReference>
<dbReference type="AlphaFoldDB" id="A0AAW9S5E9"/>
<dbReference type="Proteomes" id="UP001403385">
    <property type="component" value="Unassembled WGS sequence"/>
</dbReference>
<sequence>MSSVWKLIAATGRFVKDFYEQKQLLQRHIYPLLKAYPVENPETGKRIIQYANLIPVISGGSFATLRGKKLTEKERLLQTFLAALTPIGDDLFDVEHKAEDELMQLVSKPFLFSSPQETHPLGVDILKKIHRLLEHPQQFIDYFEKVFSAQKASQKQLDKDLSSEEIQQITFDKGGYSALLYRSIMSHPLGEQEEKAIYQLGGLVQLMDDTFDVYEDYQQGIRTLPNQTHDISVIKSFFEAELMQLGGIFRSLDYPAKNIEKFLFEITLILSREMICLEQLLALQDRNQGSFAIEPFERKELICDMEKTGNLMKSIRYALAHQM</sequence>
<dbReference type="EMBL" id="JBDKWZ010000013">
    <property type="protein sequence ID" value="MEN7550405.1"/>
    <property type="molecule type" value="Genomic_DNA"/>
</dbReference>
<proteinExistence type="predicted"/>
<accession>A0AAW9S5E9</accession>
<comment type="caution">
    <text evidence="1">The sequence shown here is derived from an EMBL/GenBank/DDBJ whole genome shotgun (WGS) entry which is preliminary data.</text>
</comment>
<keyword evidence="2" id="KW-1185">Reference proteome</keyword>